<feature type="transmembrane region" description="Helical" evidence="1">
    <location>
        <begin position="6"/>
        <end position="27"/>
    </location>
</feature>
<keyword evidence="1" id="KW-0812">Transmembrane</keyword>
<evidence type="ECO:0008006" key="4">
    <source>
        <dbReference type="Google" id="ProtNLM"/>
    </source>
</evidence>
<sequence>MSEALLRGALIGIGATALMDLWGLLLARLGLAGAANWAPVGRWFWHLKTGRVFHDDIAAAAPFAGENALGWIGHYAIGLIYGLMLPVFAGRDWLAAPTLMPALVWGIVTVAAGWFLLQPGLGLGMAASKTPQPGKVRLSNLAAHVVFGLGLWLTALALA</sequence>
<protein>
    <recommendedName>
        <fullName evidence="4">DUF2938 domain-containing protein</fullName>
    </recommendedName>
</protein>
<evidence type="ECO:0000313" key="3">
    <source>
        <dbReference type="Proteomes" id="UP000186364"/>
    </source>
</evidence>
<proteinExistence type="predicted"/>
<keyword evidence="1" id="KW-0472">Membrane</keyword>
<reference evidence="2 3" key="1">
    <citation type="submission" date="2016-09" db="EMBL/GenBank/DDBJ databases">
        <title>Rhizobium sp. nov., a novel species isolated from the rice rhizosphere.</title>
        <authorList>
            <person name="Zhao J."/>
            <person name="Zhang X."/>
        </authorList>
    </citation>
    <scope>NUCLEOTIDE SEQUENCE [LARGE SCALE GENOMIC DNA]</scope>
    <source>
        <strain evidence="2 3">1.7048</strain>
    </source>
</reference>
<keyword evidence="3" id="KW-1185">Reference proteome</keyword>
<accession>A0A1Q9B2F1</accession>
<organism evidence="2 3">
    <name type="scientific">Xaviernesmea oryzae</name>
    <dbReference type="NCBI Taxonomy" id="464029"/>
    <lineage>
        <taxon>Bacteria</taxon>
        <taxon>Pseudomonadati</taxon>
        <taxon>Pseudomonadota</taxon>
        <taxon>Alphaproteobacteria</taxon>
        <taxon>Hyphomicrobiales</taxon>
        <taxon>Rhizobiaceae</taxon>
        <taxon>Rhizobium/Agrobacterium group</taxon>
        <taxon>Xaviernesmea</taxon>
    </lineage>
</organism>
<dbReference type="EMBL" id="MKIP01000028">
    <property type="protein sequence ID" value="OLP62175.1"/>
    <property type="molecule type" value="Genomic_DNA"/>
</dbReference>
<keyword evidence="1" id="KW-1133">Transmembrane helix</keyword>
<dbReference type="OrthoDB" id="9812539at2"/>
<dbReference type="RefSeq" id="WP_075625936.1">
    <property type="nucleotide sequence ID" value="NZ_FOAM01000014.1"/>
</dbReference>
<dbReference type="Pfam" id="PF11158">
    <property type="entry name" value="DUF2938"/>
    <property type="match status" value="1"/>
</dbReference>
<dbReference type="AlphaFoldDB" id="A0A1Q9B2F1"/>
<evidence type="ECO:0000256" key="1">
    <source>
        <dbReference type="SAM" id="Phobius"/>
    </source>
</evidence>
<dbReference type="Proteomes" id="UP000186364">
    <property type="component" value="Unassembled WGS sequence"/>
</dbReference>
<feature type="transmembrane region" description="Helical" evidence="1">
    <location>
        <begin position="138"/>
        <end position="158"/>
    </location>
</feature>
<comment type="caution">
    <text evidence="2">The sequence shown here is derived from an EMBL/GenBank/DDBJ whole genome shotgun (WGS) entry which is preliminary data.</text>
</comment>
<name>A0A1Q9B2F1_9HYPH</name>
<feature type="transmembrane region" description="Helical" evidence="1">
    <location>
        <begin position="94"/>
        <end position="117"/>
    </location>
</feature>
<evidence type="ECO:0000313" key="2">
    <source>
        <dbReference type="EMBL" id="OLP62175.1"/>
    </source>
</evidence>
<gene>
    <name evidence="2" type="ORF">BJF93_01270</name>
</gene>
<feature type="transmembrane region" description="Helical" evidence="1">
    <location>
        <begin position="68"/>
        <end position="88"/>
    </location>
</feature>
<dbReference type="InterPro" id="IPR021329">
    <property type="entry name" value="DUF2938"/>
</dbReference>